<evidence type="ECO:0000256" key="1">
    <source>
        <dbReference type="PROSITE-ProRule" id="PRU00047"/>
    </source>
</evidence>
<dbReference type="Gene3D" id="4.10.60.10">
    <property type="entry name" value="Zinc finger, CCHC-type"/>
    <property type="match status" value="1"/>
</dbReference>
<dbReference type="Proteomes" id="UP000472277">
    <property type="component" value="Chromosome 36"/>
</dbReference>
<organism evidence="3 4">
    <name type="scientific">Salmo trutta</name>
    <name type="common">Brown trout</name>
    <dbReference type="NCBI Taxonomy" id="8032"/>
    <lineage>
        <taxon>Eukaryota</taxon>
        <taxon>Metazoa</taxon>
        <taxon>Chordata</taxon>
        <taxon>Craniata</taxon>
        <taxon>Vertebrata</taxon>
        <taxon>Euteleostomi</taxon>
        <taxon>Actinopterygii</taxon>
        <taxon>Neopterygii</taxon>
        <taxon>Teleostei</taxon>
        <taxon>Protacanthopterygii</taxon>
        <taxon>Salmoniformes</taxon>
        <taxon>Salmonidae</taxon>
        <taxon>Salmoninae</taxon>
        <taxon>Salmo</taxon>
    </lineage>
</organism>
<dbReference type="PROSITE" id="PS50158">
    <property type="entry name" value="ZF_CCHC"/>
    <property type="match status" value="1"/>
</dbReference>
<dbReference type="InterPro" id="IPR036875">
    <property type="entry name" value="Znf_CCHC_sf"/>
</dbReference>
<dbReference type="AlphaFoldDB" id="A0A674C7S4"/>
<name>A0A674C7S4_SALTR</name>
<proteinExistence type="predicted"/>
<dbReference type="PANTHER" id="PTHR23095:SF53">
    <property type="entry name" value="ZINC FINGER CCHC DOMAIN-CONTAINING PROTEIN 12-LIKE"/>
    <property type="match status" value="1"/>
</dbReference>
<dbReference type="Pfam" id="PF00098">
    <property type="entry name" value="zf-CCHC"/>
    <property type="match status" value="1"/>
</dbReference>
<dbReference type="InterPro" id="IPR026523">
    <property type="entry name" value="PNMA"/>
</dbReference>
<dbReference type="OMA" id="ANNWALM"/>
<evidence type="ECO:0000313" key="3">
    <source>
        <dbReference type="Ensembl" id="ENSSTUP00000079539.1"/>
    </source>
</evidence>
<protein>
    <recommendedName>
        <fullName evidence="2">CCHC-type domain-containing protein</fullName>
    </recommendedName>
</protein>
<dbReference type="SUPFAM" id="SSF57756">
    <property type="entry name" value="Retrovirus zinc finger-like domains"/>
    <property type="match status" value="1"/>
</dbReference>
<keyword evidence="1" id="KW-0862">Zinc</keyword>
<dbReference type="InParanoid" id="A0A674C7S4"/>
<sequence>KLKADTHPNFSELLLCLRTEEDRRAVKINRMSSIVKPTLHMQSVSEVSRYCDPNAGQTASKSQTKAWFCFKCGENDHIASQCKNPPNKSLVDEKYKELKARQDEWKANNWALMHCNCHY</sequence>
<evidence type="ECO:0000313" key="4">
    <source>
        <dbReference type="Proteomes" id="UP000472277"/>
    </source>
</evidence>
<feature type="domain" description="CCHC-type" evidence="2">
    <location>
        <begin position="69"/>
        <end position="84"/>
    </location>
</feature>
<dbReference type="GO" id="GO:0008270">
    <property type="term" value="F:zinc ion binding"/>
    <property type="evidence" value="ECO:0007669"/>
    <property type="project" value="UniProtKB-KW"/>
</dbReference>
<reference evidence="3" key="1">
    <citation type="submission" date="2025-08" db="UniProtKB">
        <authorList>
            <consortium name="Ensembl"/>
        </authorList>
    </citation>
    <scope>IDENTIFICATION</scope>
</reference>
<reference evidence="3" key="2">
    <citation type="submission" date="2025-09" db="UniProtKB">
        <authorList>
            <consortium name="Ensembl"/>
        </authorList>
    </citation>
    <scope>IDENTIFICATION</scope>
</reference>
<keyword evidence="1" id="KW-0863">Zinc-finger</keyword>
<dbReference type="PANTHER" id="PTHR23095">
    <property type="entry name" value="PARANEOPLASTIC ANTIGEN"/>
    <property type="match status" value="1"/>
</dbReference>
<dbReference type="SMART" id="SM00343">
    <property type="entry name" value="ZnF_C2HC"/>
    <property type="match status" value="1"/>
</dbReference>
<accession>A0A674C7S4</accession>
<evidence type="ECO:0000259" key="2">
    <source>
        <dbReference type="PROSITE" id="PS50158"/>
    </source>
</evidence>
<dbReference type="InterPro" id="IPR001878">
    <property type="entry name" value="Znf_CCHC"/>
</dbReference>
<dbReference type="Ensembl" id="ENSSTUT00000084671.1">
    <property type="protein sequence ID" value="ENSSTUP00000079539.1"/>
    <property type="gene ID" value="ENSSTUG00000035080.1"/>
</dbReference>
<keyword evidence="4" id="KW-1185">Reference proteome</keyword>
<keyword evidence="1" id="KW-0479">Metal-binding</keyword>
<dbReference type="GO" id="GO:0003676">
    <property type="term" value="F:nucleic acid binding"/>
    <property type="evidence" value="ECO:0007669"/>
    <property type="project" value="InterPro"/>
</dbReference>